<dbReference type="SUPFAM" id="SSF48452">
    <property type="entry name" value="TPR-like"/>
    <property type="match status" value="1"/>
</dbReference>
<proteinExistence type="predicted"/>
<evidence type="ECO:0000313" key="3">
    <source>
        <dbReference type="Proteomes" id="UP000287247"/>
    </source>
</evidence>
<dbReference type="InterPro" id="IPR011990">
    <property type="entry name" value="TPR-like_helical_dom_sf"/>
</dbReference>
<evidence type="ECO:0000256" key="1">
    <source>
        <dbReference type="SAM" id="Phobius"/>
    </source>
</evidence>
<name>A0A401INU5_APHSA</name>
<dbReference type="EMBL" id="BDQK01000017">
    <property type="protein sequence ID" value="GBF82912.1"/>
    <property type="molecule type" value="Genomic_DNA"/>
</dbReference>
<dbReference type="PANTHER" id="PTHR36761">
    <property type="entry name" value="ORF03 PROTEIN"/>
    <property type="match status" value="1"/>
</dbReference>
<dbReference type="AlphaFoldDB" id="A0A401INU5"/>
<evidence type="ECO:0000313" key="2">
    <source>
        <dbReference type="EMBL" id="GBF82912.1"/>
    </source>
</evidence>
<comment type="caution">
    <text evidence="2">The sequence shown here is derived from an EMBL/GenBank/DDBJ whole genome shotgun (WGS) entry which is preliminary data.</text>
</comment>
<protein>
    <submittedName>
        <fullName evidence="2">TPR repeat-containing protein</fullName>
    </submittedName>
</protein>
<accession>A0A401INU5</accession>
<dbReference type="RefSeq" id="WP_124978104.1">
    <property type="nucleotide sequence ID" value="NZ_BDQK01000017.1"/>
</dbReference>
<feature type="transmembrane region" description="Helical" evidence="1">
    <location>
        <begin position="148"/>
        <end position="167"/>
    </location>
</feature>
<keyword evidence="3" id="KW-1185">Reference proteome</keyword>
<keyword evidence="1" id="KW-1133">Transmembrane helix</keyword>
<sequence length="168" mass="19307">MDAQTKEFKLKYDIGRQLLEKGQYRLSVQSLEEATQLVNPNSRLGGDVQMILVTAYQAVGRLEDAINLCQNLTVHPHVDIRKQSQRILYILKAPQLKRPEEWMTKIPTIDTKEAAKPKYITSNPTAKLPEKSYLTTEDLSQIDTRDNYFIWFALGLIVLILSGLVWFN</sequence>
<keyword evidence="1" id="KW-0812">Transmembrane</keyword>
<dbReference type="OrthoDB" id="510804at2"/>
<organism evidence="2 3">
    <name type="scientific">Aphanothece sacrum FPU1</name>
    <dbReference type="NCBI Taxonomy" id="1920663"/>
    <lineage>
        <taxon>Bacteria</taxon>
        <taxon>Bacillati</taxon>
        <taxon>Cyanobacteriota</taxon>
        <taxon>Cyanophyceae</taxon>
        <taxon>Oscillatoriophycideae</taxon>
        <taxon>Chroococcales</taxon>
        <taxon>Aphanothecaceae</taxon>
        <taxon>Aphanothece</taxon>
    </lineage>
</organism>
<keyword evidence="1" id="KW-0472">Membrane</keyword>
<gene>
    <name evidence="2" type="ORF">AsFPU1_4346</name>
</gene>
<dbReference type="Gene3D" id="1.25.40.10">
    <property type="entry name" value="Tetratricopeptide repeat domain"/>
    <property type="match status" value="1"/>
</dbReference>
<reference evidence="3" key="1">
    <citation type="submission" date="2017-05" db="EMBL/GenBank/DDBJ databases">
        <title>Physiological properties and genetic analysis related to exopolysaccharide production of fresh-water unicellular cyanobacterium Aphanothece sacrum, Suizenji Nori, that has been cultured as a food source in Japan.</title>
        <authorList>
            <person name="Kanesaki Y."/>
            <person name="Yoshikawa S."/>
            <person name="Ohki K."/>
        </authorList>
    </citation>
    <scope>NUCLEOTIDE SEQUENCE [LARGE SCALE GENOMIC DNA]</scope>
    <source>
        <strain evidence="3">FPU1</strain>
    </source>
</reference>
<dbReference type="PANTHER" id="PTHR36761:SF2">
    <property type="entry name" value="ORF03 PROTEIN"/>
    <property type="match status" value="1"/>
</dbReference>
<dbReference type="Proteomes" id="UP000287247">
    <property type="component" value="Unassembled WGS sequence"/>
</dbReference>